<dbReference type="AlphaFoldDB" id="A0A1V3W9R9"/>
<proteinExistence type="predicted"/>
<name>A0A1V3W9R9_MYCKA</name>
<accession>A0A1V3W9R9</accession>
<evidence type="ECO:0000313" key="1">
    <source>
        <dbReference type="EMBL" id="OOK63622.1"/>
    </source>
</evidence>
<gene>
    <name evidence="1" type="ORF">BZL30_9434</name>
</gene>
<comment type="caution">
    <text evidence="1">The sequence shown here is derived from an EMBL/GenBank/DDBJ whole genome shotgun (WGS) entry which is preliminary data.</text>
</comment>
<dbReference type="Proteomes" id="UP000189229">
    <property type="component" value="Unassembled WGS sequence"/>
</dbReference>
<dbReference type="EMBL" id="MVBM01000017">
    <property type="protein sequence ID" value="OOK63622.1"/>
    <property type="molecule type" value="Genomic_DNA"/>
</dbReference>
<sequence length="47" mass="5999">MPHGLHFPLMPRIFMAVRRESRFRFQRSWRRRRRYPIWRNGHLPAQP</sequence>
<reference evidence="1 2" key="1">
    <citation type="submission" date="2017-02" db="EMBL/GenBank/DDBJ databases">
        <title>Complete genome sequences of Mycobacterium kansasii strains isolated from rhesus macaques.</title>
        <authorList>
            <person name="Panda A."/>
            <person name="Nagaraj S."/>
            <person name="Zhao X."/>
            <person name="Tettelin H."/>
            <person name="Detolla L.J."/>
        </authorList>
    </citation>
    <scope>NUCLEOTIDE SEQUENCE [LARGE SCALE GENOMIC DNA]</scope>
    <source>
        <strain evidence="1 2">11-3813</strain>
    </source>
</reference>
<evidence type="ECO:0000313" key="2">
    <source>
        <dbReference type="Proteomes" id="UP000189229"/>
    </source>
</evidence>
<protein>
    <submittedName>
        <fullName evidence="1">Uncharacterized protein</fullName>
    </submittedName>
</protein>
<organism evidence="1 2">
    <name type="scientific">Mycobacterium kansasii</name>
    <dbReference type="NCBI Taxonomy" id="1768"/>
    <lineage>
        <taxon>Bacteria</taxon>
        <taxon>Bacillati</taxon>
        <taxon>Actinomycetota</taxon>
        <taxon>Actinomycetes</taxon>
        <taxon>Mycobacteriales</taxon>
        <taxon>Mycobacteriaceae</taxon>
        <taxon>Mycobacterium</taxon>
    </lineage>
</organism>